<protein>
    <recommendedName>
        <fullName evidence="2">EVE domain-containing protein</fullName>
    </recommendedName>
</protein>
<dbReference type="EMBL" id="CADCVS010000538">
    <property type="protein sequence ID" value="CAA9534724.1"/>
    <property type="molecule type" value="Genomic_DNA"/>
</dbReference>
<dbReference type="SUPFAM" id="SSF88697">
    <property type="entry name" value="PUA domain-like"/>
    <property type="match status" value="1"/>
</dbReference>
<evidence type="ECO:0000313" key="1">
    <source>
        <dbReference type="EMBL" id="CAA9534724.1"/>
    </source>
</evidence>
<sequence length="139" mass="15631">MLPPPRSHWLKALGHARGPLPEAWLDEGRLSALRRTGFPRRPRMEPGDRLVYYASVWRRVFAIVEVTEPPTDAHPSSSDPRRWPWSVAVEPLLVVPRLDAAPPVEAIGVPARSMSQQSHIRLTPEHYARAVDVLASIAR</sequence>
<proteinExistence type="predicted"/>
<accession>A0A6J4TX98</accession>
<dbReference type="InterPro" id="IPR015947">
    <property type="entry name" value="PUA-like_sf"/>
</dbReference>
<name>A0A6J4TX98_9ACTN</name>
<dbReference type="Gene3D" id="3.10.590.10">
    <property type="entry name" value="ph1033 like domains"/>
    <property type="match status" value="1"/>
</dbReference>
<evidence type="ECO:0008006" key="2">
    <source>
        <dbReference type="Google" id="ProtNLM"/>
    </source>
</evidence>
<gene>
    <name evidence="1" type="ORF">AVDCRST_MAG30-4114</name>
</gene>
<dbReference type="AlphaFoldDB" id="A0A6J4TX98"/>
<reference evidence="1" key="1">
    <citation type="submission" date="2020-02" db="EMBL/GenBank/DDBJ databases">
        <authorList>
            <person name="Meier V. D."/>
        </authorList>
    </citation>
    <scope>NUCLEOTIDE SEQUENCE</scope>
    <source>
        <strain evidence="1">AVDCRST_MAG30</strain>
    </source>
</reference>
<organism evidence="1">
    <name type="scientific">uncultured Solirubrobacteraceae bacterium</name>
    <dbReference type="NCBI Taxonomy" id="1162706"/>
    <lineage>
        <taxon>Bacteria</taxon>
        <taxon>Bacillati</taxon>
        <taxon>Actinomycetota</taxon>
        <taxon>Thermoleophilia</taxon>
        <taxon>Solirubrobacterales</taxon>
        <taxon>Solirubrobacteraceae</taxon>
        <taxon>environmental samples</taxon>
    </lineage>
</organism>